<proteinExistence type="predicted"/>
<dbReference type="RefSeq" id="WP_154319186.1">
    <property type="nucleotide sequence ID" value="NZ_CAJFZX010000001.1"/>
</dbReference>
<feature type="transmembrane region" description="Helical" evidence="1">
    <location>
        <begin position="30"/>
        <end position="49"/>
    </location>
</feature>
<organism evidence="2 3">
    <name type="scientific">Metabacillus idriensis</name>
    <dbReference type="NCBI Taxonomy" id="324768"/>
    <lineage>
        <taxon>Bacteria</taxon>
        <taxon>Bacillati</taxon>
        <taxon>Bacillota</taxon>
        <taxon>Bacilli</taxon>
        <taxon>Bacillales</taxon>
        <taxon>Bacillaceae</taxon>
        <taxon>Metabacillus</taxon>
    </lineage>
</organism>
<evidence type="ECO:0000313" key="2">
    <source>
        <dbReference type="EMBL" id="MRX55818.1"/>
    </source>
</evidence>
<comment type="caution">
    <text evidence="2">The sequence shown here is derived from an EMBL/GenBank/DDBJ whole genome shotgun (WGS) entry which is preliminary data.</text>
</comment>
<name>A0A6I2MC79_9BACI</name>
<sequence length="53" mass="6341">MRMLINRNIPYRQRQQLTQEVIEVMTLKSYMVLDGLTSIGLISIFYLYFRGIL</sequence>
<gene>
    <name evidence="2" type="ORF">GJU41_17790</name>
</gene>
<dbReference type="EMBL" id="WKKF01000006">
    <property type="protein sequence ID" value="MRX55818.1"/>
    <property type="molecule type" value="Genomic_DNA"/>
</dbReference>
<protein>
    <submittedName>
        <fullName evidence="2">Uncharacterized protein</fullName>
    </submittedName>
</protein>
<keyword evidence="3" id="KW-1185">Reference proteome</keyword>
<keyword evidence="1" id="KW-1133">Transmembrane helix</keyword>
<keyword evidence="1" id="KW-0812">Transmembrane</keyword>
<keyword evidence="1" id="KW-0472">Membrane</keyword>
<dbReference type="Proteomes" id="UP000441585">
    <property type="component" value="Unassembled WGS sequence"/>
</dbReference>
<evidence type="ECO:0000256" key="1">
    <source>
        <dbReference type="SAM" id="Phobius"/>
    </source>
</evidence>
<reference evidence="2 3" key="1">
    <citation type="submission" date="2019-11" db="EMBL/GenBank/DDBJ databases">
        <title>Bacillus idriensis genome.</title>
        <authorList>
            <person name="Konopka E.N."/>
            <person name="Newman J.D."/>
        </authorList>
    </citation>
    <scope>NUCLEOTIDE SEQUENCE [LARGE SCALE GENOMIC DNA]</scope>
    <source>
        <strain evidence="2 3">DSM 19097</strain>
    </source>
</reference>
<evidence type="ECO:0000313" key="3">
    <source>
        <dbReference type="Proteomes" id="UP000441585"/>
    </source>
</evidence>
<dbReference type="AlphaFoldDB" id="A0A6I2MC79"/>
<accession>A0A6I2MC79</accession>